<evidence type="ECO:0000313" key="1">
    <source>
        <dbReference type="EMBL" id="KOG24113.1"/>
    </source>
</evidence>
<accession>A0A0L8KDV7</accession>
<reference evidence="1 2" key="1">
    <citation type="submission" date="2015-06" db="EMBL/GenBank/DDBJ databases">
        <authorList>
            <person name="Hoefler B.C."/>
            <person name="Straight P.D."/>
        </authorList>
    </citation>
    <scope>NUCLEOTIDE SEQUENCE [LARGE SCALE GENOMIC DNA]</scope>
    <source>
        <strain evidence="1 2">NRRL 3427</strain>
    </source>
</reference>
<dbReference type="AlphaFoldDB" id="A0A0L8KDV7"/>
<sequence length="351" mass="37843">MAVGEPVSAEVMDPVAVFEAMLALPATHHVPVATLADLLTRLVHHVLSRAADGTVLSPQEVTALIHGPGHEPGPHEEHYIRGLLQATALPHTGRTGLLSARLMGQFTEAVHTELTAGRQPDTMALLSTLLAPNTPTPQMLAQAQGWLDATALPHTPGLPQALITAARHLASAQPGHFQAVNAITTTLLHTNQATAFQRQAIEHWLNAPATGQPATSPVQAFRRMLQAPVPPPLTSRSTIADVLTRLIHYTLTLAQDDTVLESWRIAHQLFHPDHIPTRYHEQYIHGLLQATALPHTPPTDTTDLADHELMGRFTDAAHHAAIPTQQVNKTQLLHTLLGTPPTPHMLAQAQG</sequence>
<dbReference type="EMBL" id="LGUP01000198">
    <property type="protein sequence ID" value="KOG24113.1"/>
    <property type="molecule type" value="Genomic_DNA"/>
</dbReference>
<dbReference type="Proteomes" id="UP000037023">
    <property type="component" value="Unassembled WGS sequence"/>
</dbReference>
<evidence type="ECO:0000313" key="2">
    <source>
        <dbReference type="Proteomes" id="UP000037023"/>
    </source>
</evidence>
<feature type="non-terminal residue" evidence="1">
    <location>
        <position position="351"/>
    </location>
</feature>
<comment type="caution">
    <text evidence="1">The sequence shown here is derived from an EMBL/GenBank/DDBJ whole genome shotgun (WGS) entry which is preliminary data.</text>
</comment>
<name>A0A0L8KDV7_STRVR</name>
<organism evidence="1 2">
    <name type="scientific">Streptomyces viridochromogenes</name>
    <dbReference type="NCBI Taxonomy" id="1938"/>
    <lineage>
        <taxon>Bacteria</taxon>
        <taxon>Bacillati</taxon>
        <taxon>Actinomycetota</taxon>
        <taxon>Actinomycetes</taxon>
        <taxon>Kitasatosporales</taxon>
        <taxon>Streptomycetaceae</taxon>
        <taxon>Streptomyces</taxon>
    </lineage>
</organism>
<protein>
    <submittedName>
        <fullName evidence="1">Uncharacterized protein</fullName>
    </submittedName>
</protein>
<gene>
    <name evidence="1" type="ORF">ADK34_19265</name>
</gene>
<proteinExistence type="predicted"/>